<gene>
    <name evidence="2" type="ORF">Adt_42439</name>
</gene>
<proteinExistence type="predicted"/>
<accession>A0ABD1PRN6</accession>
<organism evidence="2 3">
    <name type="scientific">Abeliophyllum distichum</name>
    <dbReference type="NCBI Taxonomy" id="126358"/>
    <lineage>
        <taxon>Eukaryota</taxon>
        <taxon>Viridiplantae</taxon>
        <taxon>Streptophyta</taxon>
        <taxon>Embryophyta</taxon>
        <taxon>Tracheophyta</taxon>
        <taxon>Spermatophyta</taxon>
        <taxon>Magnoliopsida</taxon>
        <taxon>eudicotyledons</taxon>
        <taxon>Gunneridae</taxon>
        <taxon>Pentapetalae</taxon>
        <taxon>asterids</taxon>
        <taxon>lamiids</taxon>
        <taxon>Lamiales</taxon>
        <taxon>Oleaceae</taxon>
        <taxon>Forsythieae</taxon>
        <taxon>Abeliophyllum</taxon>
    </lineage>
</organism>
<comment type="caution">
    <text evidence="2">The sequence shown here is derived from an EMBL/GenBank/DDBJ whole genome shotgun (WGS) entry which is preliminary data.</text>
</comment>
<keyword evidence="3" id="KW-1185">Reference proteome</keyword>
<dbReference type="PANTHER" id="PTHR47592:SF31">
    <property type="entry name" value="ZINC FINGER, CCHC-TYPE-RELATED"/>
    <property type="match status" value="1"/>
</dbReference>
<evidence type="ECO:0000256" key="1">
    <source>
        <dbReference type="SAM" id="MobiDB-lite"/>
    </source>
</evidence>
<dbReference type="AlphaFoldDB" id="A0ABD1PRN6"/>
<reference evidence="3" key="1">
    <citation type="submission" date="2024-07" db="EMBL/GenBank/DDBJ databases">
        <title>Two chromosome-level genome assemblies of Korean endemic species Abeliophyllum distichum and Forsythia ovata (Oleaceae).</title>
        <authorList>
            <person name="Jang H."/>
        </authorList>
    </citation>
    <scope>NUCLEOTIDE SEQUENCE [LARGE SCALE GENOMIC DNA]</scope>
</reference>
<evidence type="ECO:0000313" key="3">
    <source>
        <dbReference type="Proteomes" id="UP001604336"/>
    </source>
</evidence>
<feature type="region of interest" description="Disordered" evidence="1">
    <location>
        <begin position="1"/>
        <end position="34"/>
    </location>
</feature>
<feature type="compositionally biased region" description="Polar residues" evidence="1">
    <location>
        <begin position="1"/>
        <end position="14"/>
    </location>
</feature>
<sequence length="120" mass="13719">MPWRKTTNPSNPTSPKRGKIPRMTTNSKRSSKENAMFVGNPDIKIRIVGTEKMKKIENKMNSLENDNIDATVSEINVVKEKAPGWWYDTCTTIHVCYDKSFFKSYQDVDDGQQIQMGNEG</sequence>
<evidence type="ECO:0000313" key="2">
    <source>
        <dbReference type="EMBL" id="KAL2466588.1"/>
    </source>
</evidence>
<dbReference type="EMBL" id="JBFOLK010000013">
    <property type="protein sequence ID" value="KAL2466588.1"/>
    <property type="molecule type" value="Genomic_DNA"/>
</dbReference>
<dbReference type="Proteomes" id="UP001604336">
    <property type="component" value="Unassembled WGS sequence"/>
</dbReference>
<protein>
    <submittedName>
        <fullName evidence="2">Wall-associated receptor kinase 2-like</fullName>
    </submittedName>
</protein>
<name>A0ABD1PRN6_9LAMI</name>
<dbReference type="PANTHER" id="PTHR47592">
    <property type="entry name" value="PBF68 PROTEIN"/>
    <property type="match status" value="1"/>
</dbReference>